<organism evidence="1">
    <name type="scientific">Xanthomonas vasicola pv. vasculorum NCPPB 890</name>
    <dbReference type="NCBI Taxonomy" id="1184265"/>
    <lineage>
        <taxon>Bacteria</taxon>
        <taxon>Pseudomonadati</taxon>
        <taxon>Pseudomonadota</taxon>
        <taxon>Gammaproteobacteria</taxon>
        <taxon>Lysobacterales</taxon>
        <taxon>Lysobacteraceae</taxon>
        <taxon>Xanthomonas</taxon>
    </lineage>
</organism>
<evidence type="ECO:0000313" key="1">
    <source>
        <dbReference type="EMBL" id="KFA01557.1"/>
    </source>
</evidence>
<dbReference type="RefSeq" id="WP_017116104.1">
    <property type="nucleotide sequence ID" value="NZ_AKBN02000026.1"/>
</dbReference>
<dbReference type="EMBL" id="AKBN01000888">
    <property type="protein sequence ID" value="KFA01557.1"/>
    <property type="molecule type" value="Genomic_DNA"/>
</dbReference>
<accession>A0A836P1K9</accession>
<dbReference type="AlphaFoldDB" id="A0A836P1K9"/>
<reference evidence="1" key="1">
    <citation type="submission" date="2012-05" db="EMBL/GenBank/DDBJ databases">
        <authorList>
            <person name="Studholme D.J."/>
            <person name="Wasukira A."/>
            <person name="Grant M."/>
        </authorList>
    </citation>
    <scope>NUCLEOTIDE SEQUENCE [LARGE SCALE GENOMIC DNA]</scope>
    <source>
        <strain evidence="1">NCPPB 890</strain>
    </source>
</reference>
<proteinExistence type="predicted"/>
<sequence>MTHQTFWCPYTNQDLSLGQTSSEHIVPKSLGGSNAFQLPVCASYNSKEAAKIDSKMADEFLMLFRRSHFDARGHSRTAPTPVIRRAQLADGRPVQISFVKDEGMKVYDLRMRQYLDESEMTDLSVKGSFRVERSTRLKFMCKAALSAGARIYGDYFRTHFDHKSLREGMNFDSQKGISPDCQLRIYDEFSQVAEEDAGQTYISSKSCELTMGSCIHFIPGEERLASSLASWASGLGHSMSQHARTIFHGPMITISGMSSCWKIESSGNCLTAKWQVNTLLGSAGFRRLTANPRHD</sequence>
<name>A0A836P1K9_XANVA</name>
<gene>
    <name evidence="1" type="ORF">A11K_0115105</name>
</gene>
<comment type="caution">
    <text evidence="1">The sequence shown here is derived from an EMBL/GenBank/DDBJ whole genome shotgun (WGS) entry which is preliminary data.</text>
</comment>
<protein>
    <submittedName>
        <fullName evidence="1">Uncharacterized protein</fullName>
    </submittedName>
</protein>